<evidence type="ECO:0000313" key="1">
    <source>
        <dbReference type="EMBL" id="KEQ62211.1"/>
    </source>
</evidence>
<name>A0A074WIG5_AURM1</name>
<gene>
    <name evidence="1" type="ORF">M437DRAFT_50137</name>
</gene>
<keyword evidence="2" id="KW-1185">Reference proteome</keyword>
<evidence type="ECO:0000313" key="2">
    <source>
        <dbReference type="Proteomes" id="UP000030672"/>
    </source>
</evidence>
<dbReference type="HOGENOM" id="CLU_084254_0_0_1"/>
<reference evidence="1 2" key="1">
    <citation type="journal article" date="2014" name="BMC Genomics">
        <title>Genome sequencing of four Aureobasidium pullulans varieties: biotechnological potential, stress tolerance, and description of new species.</title>
        <authorList>
            <person name="Gostin Ar C."/>
            <person name="Ohm R.A."/>
            <person name="Kogej T."/>
            <person name="Sonjak S."/>
            <person name="Turk M."/>
            <person name="Zajc J."/>
            <person name="Zalar P."/>
            <person name="Grube M."/>
            <person name="Sun H."/>
            <person name="Han J."/>
            <person name="Sharma A."/>
            <person name="Chiniquy J."/>
            <person name="Ngan C.Y."/>
            <person name="Lipzen A."/>
            <person name="Barry K."/>
            <person name="Grigoriev I.V."/>
            <person name="Gunde-Cimerman N."/>
        </authorList>
    </citation>
    <scope>NUCLEOTIDE SEQUENCE [LARGE SCALE GENOMIC DNA]</scope>
    <source>
        <strain evidence="1 2">CBS 110374</strain>
    </source>
</reference>
<proteinExistence type="predicted"/>
<dbReference type="Proteomes" id="UP000030672">
    <property type="component" value="Unassembled WGS sequence"/>
</dbReference>
<dbReference type="GeneID" id="63915329"/>
<organism evidence="1 2">
    <name type="scientific">Aureobasidium melanogenum (strain CBS 110374)</name>
    <name type="common">Aureobasidium pullulans var. melanogenum</name>
    <dbReference type="NCBI Taxonomy" id="1043003"/>
    <lineage>
        <taxon>Eukaryota</taxon>
        <taxon>Fungi</taxon>
        <taxon>Dikarya</taxon>
        <taxon>Ascomycota</taxon>
        <taxon>Pezizomycotina</taxon>
        <taxon>Dothideomycetes</taxon>
        <taxon>Dothideomycetidae</taxon>
        <taxon>Dothideales</taxon>
        <taxon>Saccotheciaceae</taxon>
        <taxon>Aureobasidium</taxon>
    </lineage>
</organism>
<dbReference type="EMBL" id="KL584835">
    <property type="protein sequence ID" value="KEQ62211.1"/>
    <property type="molecule type" value="Genomic_DNA"/>
</dbReference>
<accession>A0A074WIG5</accession>
<dbReference type="RefSeq" id="XP_040879234.1">
    <property type="nucleotide sequence ID" value="XM_041021956.1"/>
</dbReference>
<dbReference type="AlphaFoldDB" id="A0A074WIG5"/>
<sequence length="196" mass="22092">MSFVPYFTTNLEPPSLTCIASVNEARAMRIAEILSDFRHLQHYIANIRANPSAEDYYEEGYCVLRQCAAEAQALLSQPFDCQGPEPDGDCEEEKAQLQRIMLDASIRRFKIQQIYLKASAALRWVNSRTAILGTSRPQSIHTPALQQINSTMRAELASVTPARVELALRSQDSVQGKWLAEDPTWSTMEETIRTGR</sequence>
<protein>
    <submittedName>
        <fullName evidence="1">Uncharacterized protein</fullName>
    </submittedName>
</protein>